<evidence type="ECO:0000256" key="2">
    <source>
        <dbReference type="ARBA" id="ARBA00022803"/>
    </source>
</evidence>
<evidence type="ECO:0000313" key="5">
    <source>
        <dbReference type="EMBL" id="KAH0621218.1"/>
    </source>
</evidence>
<comment type="caution">
    <text evidence="5">The sequence shown here is derived from an EMBL/GenBank/DDBJ whole genome shotgun (WGS) entry which is preliminary data.</text>
</comment>
<keyword evidence="6" id="KW-1185">Reference proteome</keyword>
<dbReference type="EMBL" id="JAIPUX010003289">
    <property type="protein sequence ID" value="KAH0621218.1"/>
    <property type="molecule type" value="Genomic_DNA"/>
</dbReference>
<proteinExistence type="predicted"/>
<dbReference type="Pfam" id="PF00226">
    <property type="entry name" value="DnaJ"/>
    <property type="match status" value="1"/>
</dbReference>
<dbReference type="PRINTS" id="PR00625">
    <property type="entry name" value="JDOMAIN"/>
</dbReference>
<dbReference type="SUPFAM" id="SSF46565">
    <property type="entry name" value="Chaperone J-domain"/>
    <property type="match status" value="1"/>
</dbReference>
<dbReference type="SMART" id="SM00271">
    <property type="entry name" value="DnaJ"/>
    <property type="match status" value="1"/>
</dbReference>
<sequence length="638" mass="71749">MGLPRIPSISSGISTRCRKDEMDYYEILGVPHGASHDDIKMAYRTKLQKWHPDKNPDNKEEAETKSKEIMEAYKMLSYVDLADQSVLSAHENHKDNTKEEESHIKPDKLSSEENGKSTSKNYKNSYSDYDDSTFESDVESSCSEENFSSESEDASNESSSESSSEPIESSSESSELTKSDSWSNDPSPKPNKSLPLCTCNKPNKSYQTKENKFAPGKKDFPVKKCNRCQNGRNRPQNRERNLPAVKSEQLIKNRKSSKEPLIEIRESSNWKRKAQTEKNGAHAGKTKQLNENWETHTGKRNLPKLKTDSHSVKGKLDTGKKKQESGNSEIHTKKSEKGMTGGHTGKHEMQTKKSPSKKSRAYPQSEPDSGTEQHTGQKKQPDKPRTGTGIRYLRYTRKKTASPSKTKGISDGKAELQPPKSEPKLGKARCRQNSEAQGGSSKLHTGKSMVNVYKGQLQRGKINGQKNQLYPLRNNTDPQKRELHPRTSKTNIQKSELDNGRGNKAVQYKEFTAESTVPAYTWKVPATVWLGPAENAAHFLFGEKMELSGGQAPLQGKKQPCGPQQPIHRNQWANIQAWNRINQLYQKKNLLPHIDSQAQNGKNFPTSYVNSYPSIFNPDASVSCPKCSQCWCKFFHPG</sequence>
<name>A0ABQ7SVW1_PHRPL</name>
<feature type="compositionally biased region" description="Low complexity" evidence="3">
    <location>
        <begin position="116"/>
        <end position="127"/>
    </location>
</feature>
<dbReference type="PANTHER" id="PTHR45188">
    <property type="entry name" value="DNAJ PROTEIN P58IPK HOMOLOG"/>
    <property type="match status" value="1"/>
</dbReference>
<keyword evidence="2" id="KW-0802">TPR repeat</keyword>
<evidence type="ECO:0000313" key="6">
    <source>
        <dbReference type="Proteomes" id="UP000826234"/>
    </source>
</evidence>
<accession>A0ABQ7SVW1</accession>
<feature type="compositionally biased region" description="Basic and acidic residues" evidence="3">
    <location>
        <begin position="50"/>
        <end position="66"/>
    </location>
</feature>
<dbReference type="PROSITE" id="PS50076">
    <property type="entry name" value="DNAJ_2"/>
    <property type="match status" value="1"/>
</dbReference>
<feature type="compositionally biased region" description="Basic and acidic residues" evidence="3">
    <location>
        <begin position="207"/>
        <end position="222"/>
    </location>
</feature>
<feature type="compositionally biased region" description="Low complexity" evidence="3">
    <location>
        <begin position="139"/>
        <end position="149"/>
    </location>
</feature>
<protein>
    <recommendedName>
        <fullName evidence="4">J domain-containing protein</fullName>
    </recommendedName>
</protein>
<feature type="compositionally biased region" description="Acidic residues" evidence="3">
    <location>
        <begin position="128"/>
        <end position="138"/>
    </location>
</feature>
<feature type="compositionally biased region" description="Polar residues" evidence="3">
    <location>
        <begin position="464"/>
        <end position="477"/>
    </location>
</feature>
<feature type="compositionally biased region" description="Basic and acidic residues" evidence="3">
    <location>
        <begin position="90"/>
        <end position="115"/>
    </location>
</feature>
<feature type="compositionally biased region" description="Basic and acidic residues" evidence="3">
    <location>
        <begin position="256"/>
        <end position="280"/>
    </location>
</feature>
<feature type="region of interest" description="Disordered" evidence="3">
    <location>
        <begin position="87"/>
        <end position="447"/>
    </location>
</feature>
<feature type="region of interest" description="Disordered" evidence="3">
    <location>
        <begin position="462"/>
        <end position="497"/>
    </location>
</feature>
<evidence type="ECO:0000256" key="3">
    <source>
        <dbReference type="SAM" id="MobiDB-lite"/>
    </source>
</evidence>
<feature type="compositionally biased region" description="Basic and acidic residues" evidence="3">
    <location>
        <begin position="305"/>
        <end position="337"/>
    </location>
</feature>
<evidence type="ECO:0000259" key="4">
    <source>
        <dbReference type="PROSITE" id="PS50076"/>
    </source>
</evidence>
<dbReference type="Gene3D" id="1.10.287.110">
    <property type="entry name" value="DnaJ domain"/>
    <property type="match status" value="1"/>
</dbReference>
<feature type="compositionally biased region" description="Polar residues" evidence="3">
    <location>
        <begin position="431"/>
        <end position="443"/>
    </location>
</feature>
<feature type="compositionally biased region" description="Low complexity" evidence="3">
    <location>
        <begin position="156"/>
        <end position="183"/>
    </location>
</feature>
<dbReference type="Proteomes" id="UP000826234">
    <property type="component" value="Unassembled WGS sequence"/>
</dbReference>
<feature type="domain" description="J" evidence="4">
    <location>
        <begin position="23"/>
        <end position="81"/>
    </location>
</feature>
<keyword evidence="1" id="KW-0677">Repeat</keyword>
<dbReference type="InterPro" id="IPR036869">
    <property type="entry name" value="J_dom_sf"/>
</dbReference>
<dbReference type="InterPro" id="IPR001623">
    <property type="entry name" value="DnaJ_domain"/>
</dbReference>
<dbReference type="PANTHER" id="PTHR45188:SF2">
    <property type="entry name" value="DNAJ HOMOLOG SUBFAMILY C MEMBER 7"/>
    <property type="match status" value="1"/>
</dbReference>
<dbReference type="CDD" id="cd06257">
    <property type="entry name" value="DnaJ"/>
    <property type="match status" value="1"/>
</dbReference>
<reference evidence="5 6" key="1">
    <citation type="journal article" date="2022" name="Gigascience">
        <title>A chromosome-level genome assembly and annotation of the desert horned lizard, Phrynosoma platyrhinos, provides insight into chromosomal rearrangements among reptiles.</title>
        <authorList>
            <person name="Koochekian N."/>
            <person name="Ascanio A."/>
            <person name="Farleigh K."/>
            <person name="Card D.C."/>
            <person name="Schield D.R."/>
            <person name="Castoe T.A."/>
            <person name="Jezkova T."/>
        </authorList>
    </citation>
    <scope>NUCLEOTIDE SEQUENCE [LARGE SCALE GENOMIC DNA]</scope>
    <source>
        <strain evidence="5">NK-2021</strain>
    </source>
</reference>
<organism evidence="5 6">
    <name type="scientific">Phrynosoma platyrhinos</name>
    <name type="common">Desert horned lizard</name>
    <dbReference type="NCBI Taxonomy" id="52577"/>
    <lineage>
        <taxon>Eukaryota</taxon>
        <taxon>Metazoa</taxon>
        <taxon>Chordata</taxon>
        <taxon>Craniata</taxon>
        <taxon>Vertebrata</taxon>
        <taxon>Euteleostomi</taxon>
        <taxon>Lepidosauria</taxon>
        <taxon>Squamata</taxon>
        <taxon>Bifurcata</taxon>
        <taxon>Unidentata</taxon>
        <taxon>Episquamata</taxon>
        <taxon>Toxicofera</taxon>
        <taxon>Iguania</taxon>
        <taxon>Phrynosomatidae</taxon>
        <taxon>Phrynosomatinae</taxon>
        <taxon>Phrynosoma</taxon>
    </lineage>
</organism>
<gene>
    <name evidence="5" type="ORF">JD844_022296</name>
</gene>
<feature type="region of interest" description="Disordered" evidence="3">
    <location>
        <begin position="47"/>
        <end position="66"/>
    </location>
</feature>
<evidence type="ECO:0000256" key="1">
    <source>
        <dbReference type="ARBA" id="ARBA00022737"/>
    </source>
</evidence>